<dbReference type="Proteomes" id="UP000664914">
    <property type="component" value="Chromosome"/>
</dbReference>
<dbReference type="InterPro" id="IPR011051">
    <property type="entry name" value="RmlC_Cupin_sf"/>
</dbReference>
<dbReference type="InterPro" id="IPR014710">
    <property type="entry name" value="RmlC-like_jellyroll"/>
</dbReference>
<evidence type="ECO:0000259" key="1">
    <source>
        <dbReference type="Pfam" id="PF07883"/>
    </source>
</evidence>
<reference evidence="2" key="1">
    <citation type="submission" date="2020-07" db="EMBL/GenBank/DDBJ databases">
        <authorList>
            <person name="Camacho E."/>
        </authorList>
    </citation>
    <scope>NUCLEOTIDE SEQUENCE</scope>
    <source>
        <strain evidence="2">MPO218</strain>
    </source>
</reference>
<evidence type="ECO:0000313" key="3">
    <source>
        <dbReference type="Proteomes" id="UP000664914"/>
    </source>
</evidence>
<name>A0A975HF84_9SPHN</name>
<reference evidence="2" key="2">
    <citation type="submission" date="2021-04" db="EMBL/GenBank/DDBJ databases">
        <title>Isolation and genomic analysis of the ibuprofen-degrading bacterium Sphingomonas strain MPO218.</title>
        <authorList>
            <person name="Aulestia M."/>
            <person name="Flores A."/>
            <person name="Mangas E.L."/>
            <person name="Perez-Pulido A.J."/>
            <person name="Santero E."/>
            <person name="Camacho E.M."/>
        </authorList>
    </citation>
    <scope>NUCLEOTIDE SEQUENCE</scope>
    <source>
        <strain evidence="2">MPO218</strain>
    </source>
</reference>
<dbReference type="PANTHER" id="PTHR36156:SF2">
    <property type="entry name" value="CUPIN TYPE-2 DOMAIN-CONTAINING PROTEIN"/>
    <property type="match status" value="1"/>
</dbReference>
<feature type="domain" description="Cupin type-2" evidence="1">
    <location>
        <begin position="111"/>
        <end position="174"/>
    </location>
</feature>
<dbReference type="InterPro" id="IPR013096">
    <property type="entry name" value="Cupin_2"/>
</dbReference>
<dbReference type="Pfam" id="PF07883">
    <property type="entry name" value="Cupin_2"/>
    <property type="match status" value="1"/>
</dbReference>
<gene>
    <name evidence="2" type="ORF">HRJ34_07305</name>
</gene>
<dbReference type="AlphaFoldDB" id="A0A975HF84"/>
<dbReference type="Gene3D" id="2.60.120.10">
    <property type="entry name" value="Jelly Rolls"/>
    <property type="match status" value="1"/>
</dbReference>
<evidence type="ECO:0000313" key="2">
    <source>
        <dbReference type="EMBL" id="QTH23296.1"/>
    </source>
</evidence>
<organism evidence="2 3">
    <name type="scientific">Rhizorhabdus wittichii</name>
    <dbReference type="NCBI Taxonomy" id="160791"/>
    <lineage>
        <taxon>Bacteria</taxon>
        <taxon>Pseudomonadati</taxon>
        <taxon>Pseudomonadota</taxon>
        <taxon>Alphaproteobacteria</taxon>
        <taxon>Sphingomonadales</taxon>
        <taxon>Sphingomonadaceae</taxon>
        <taxon>Rhizorhabdus</taxon>
    </lineage>
</organism>
<dbReference type="RefSeq" id="WP_030089585.1">
    <property type="nucleotide sequence ID" value="NZ_CP059319.1"/>
</dbReference>
<sequence>MSEEPFSVRRIVAGENAEGRSIVLADGIVPVVNGTADYLQIAELWRTDGGANEIPAHRDAVDASVSDIKPPAGGTRFVIEVAHPEGGEGRSEDAVRRMFEAISGTGSRTEARPGEHPGMHRTDTIDYIVVLKGEIDFILETGEVHLTEGDMIVDTGVNHSWANRSGKPCVLAAVMIGMERGGA</sequence>
<dbReference type="InterPro" id="IPR047142">
    <property type="entry name" value="OryJ/VirC-like"/>
</dbReference>
<dbReference type="PANTHER" id="PTHR36156">
    <property type="entry name" value="SLR2101 PROTEIN"/>
    <property type="match status" value="1"/>
</dbReference>
<dbReference type="CDD" id="cd02231">
    <property type="entry name" value="cupin_BLL6423-like"/>
    <property type="match status" value="1"/>
</dbReference>
<accession>A0A975HF84</accession>
<proteinExistence type="predicted"/>
<protein>
    <submittedName>
        <fullName evidence="2">Cupin domain-containing protein</fullName>
    </submittedName>
</protein>
<dbReference type="SUPFAM" id="SSF51182">
    <property type="entry name" value="RmlC-like cupins"/>
    <property type="match status" value="1"/>
</dbReference>
<dbReference type="EMBL" id="CP059319">
    <property type="protein sequence ID" value="QTH23296.1"/>
    <property type="molecule type" value="Genomic_DNA"/>
</dbReference>